<protein>
    <submittedName>
        <fullName evidence="1">Uncharacterized protein</fullName>
    </submittedName>
</protein>
<dbReference type="Proteomes" id="UP000279089">
    <property type="component" value="Unassembled WGS sequence"/>
</dbReference>
<proteinExistence type="predicted"/>
<organism evidence="1 2">
    <name type="scientific">Chitinophaga barathri</name>
    <dbReference type="NCBI Taxonomy" id="1647451"/>
    <lineage>
        <taxon>Bacteria</taxon>
        <taxon>Pseudomonadati</taxon>
        <taxon>Bacteroidota</taxon>
        <taxon>Chitinophagia</taxon>
        <taxon>Chitinophagales</taxon>
        <taxon>Chitinophagaceae</taxon>
        <taxon>Chitinophaga</taxon>
    </lineage>
</organism>
<reference evidence="2" key="1">
    <citation type="submission" date="2018-11" db="EMBL/GenBank/DDBJ databases">
        <title>Chitinophaga lutea sp.nov., isolate from arsenic contaminated soil.</title>
        <authorList>
            <person name="Zong Y."/>
        </authorList>
    </citation>
    <scope>NUCLEOTIDE SEQUENCE [LARGE SCALE GENOMIC DNA]</scope>
    <source>
        <strain evidence="2">YLT18</strain>
    </source>
</reference>
<evidence type="ECO:0000313" key="1">
    <source>
        <dbReference type="EMBL" id="RPD39870.1"/>
    </source>
</evidence>
<evidence type="ECO:0000313" key="2">
    <source>
        <dbReference type="Proteomes" id="UP000279089"/>
    </source>
</evidence>
<dbReference type="AlphaFoldDB" id="A0A3N4MIH8"/>
<keyword evidence="2" id="KW-1185">Reference proteome</keyword>
<sequence>MVLLLFVCVWQPAALRAQLKLGGNPASISKSSLLELESSRQGLLLPRVPDTLVTTLAAAPDGTILYYMPLSSILVRKGGAWRQMTDASTPVPTTGWLLNGNTLASTSTLGPVNNFALPFITNNQERMRIAATGEVGIGTTAPSTQLHVRTGTANEGGLRLENLTSASPATVGAGALGVDGMGKVVRAPSSPVIYSGSGTTAVLDAVTKVWVAEVQNAANATTGLQTITIPTNVIFTNILNIQVTAKGGSSITTTPVVSVVSNTNTAITIRVLESNSTLLIAEGLGAHSDVNTRIYIKVEGN</sequence>
<name>A0A3N4MIH8_9BACT</name>
<accession>A0A3N4MIH8</accession>
<gene>
    <name evidence="1" type="ORF">EG028_17230</name>
</gene>
<comment type="caution">
    <text evidence="1">The sequence shown here is derived from an EMBL/GenBank/DDBJ whole genome shotgun (WGS) entry which is preliminary data.</text>
</comment>
<dbReference type="EMBL" id="RMBX01000009">
    <property type="protein sequence ID" value="RPD39870.1"/>
    <property type="molecule type" value="Genomic_DNA"/>
</dbReference>